<dbReference type="EMBL" id="CP000916">
    <property type="protein sequence ID" value="ACM22370.1"/>
    <property type="molecule type" value="Genomic_DNA"/>
</dbReference>
<protein>
    <submittedName>
        <fullName evidence="1">Uncharacterized protein</fullName>
    </submittedName>
</protein>
<dbReference type="AlphaFoldDB" id="B9KBH4"/>
<reference evidence="1 2" key="1">
    <citation type="journal article" date="2009" name="Biosci. Biotechnol. Biochem.">
        <title>WeGAS: a web-based microbial genome annotation system.</title>
        <authorList>
            <person name="Lee D."/>
            <person name="Seo H."/>
            <person name="Park C."/>
            <person name="Park K."/>
        </authorList>
    </citation>
    <scope>NUCLEOTIDE SEQUENCE [LARGE SCALE GENOMIC DNA]</scope>
    <source>
        <strain evidence="2">ATCC 49049 / DSM 4359 / NBRC 107923 / NS-E</strain>
    </source>
</reference>
<proteinExistence type="predicted"/>
<dbReference type="KEGG" id="tna:CTN_0194"/>
<evidence type="ECO:0000313" key="2">
    <source>
        <dbReference type="Proteomes" id="UP000000445"/>
    </source>
</evidence>
<sequence>MARRTLFMGQTSLHIDYVKSCGDYTIMTKANSRVF</sequence>
<name>B9KBH4_THENN</name>
<dbReference type="Proteomes" id="UP000000445">
    <property type="component" value="Chromosome"/>
</dbReference>
<gene>
    <name evidence="1" type="ordered locus">CTN_0194</name>
</gene>
<accession>B9KBH4</accession>
<organism evidence="1 2">
    <name type="scientific">Thermotoga neapolitana (strain ATCC 49049 / DSM 4359 / NBRC 107923 / NS-E)</name>
    <dbReference type="NCBI Taxonomy" id="309803"/>
    <lineage>
        <taxon>Bacteria</taxon>
        <taxon>Thermotogati</taxon>
        <taxon>Thermotogota</taxon>
        <taxon>Thermotogae</taxon>
        <taxon>Thermotogales</taxon>
        <taxon>Thermotogaceae</taxon>
        <taxon>Thermotoga</taxon>
    </lineage>
</organism>
<evidence type="ECO:0000313" key="1">
    <source>
        <dbReference type="EMBL" id="ACM22370.1"/>
    </source>
</evidence>
<keyword evidence="2" id="KW-1185">Reference proteome</keyword>
<dbReference type="HOGENOM" id="CLU_3367895_0_0_0"/>